<dbReference type="GO" id="GO:0003677">
    <property type="term" value="F:DNA binding"/>
    <property type="evidence" value="ECO:0007669"/>
    <property type="project" value="UniProtKB-UniRule"/>
</dbReference>
<organism evidence="17">
    <name type="scientific">Siphoviridae sp. ctK9J6</name>
    <dbReference type="NCBI Taxonomy" id="2825437"/>
    <lineage>
        <taxon>Viruses</taxon>
        <taxon>Duplodnaviria</taxon>
        <taxon>Heunggongvirae</taxon>
        <taxon>Uroviricota</taxon>
        <taxon>Caudoviricetes</taxon>
    </lineage>
</organism>
<dbReference type="GO" id="GO:0016787">
    <property type="term" value="F:hydrolase activity"/>
    <property type="evidence" value="ECO:0007669"/>
    <property type="project" value="UniProtKB-KW"/>
</dbReference>
<keyword evidence="5" id="KW-0132">Cell division</keyword>
<dbReference type="Gene3D" id="1.10.443.10">
    <property type="entry name" value="Intergrase catalytic core"/>
    <property type="match status" value="1"/>
</dbReference>
<evidence type="ECO:0000259" key="15">
    <source>
        <dbReference type="PROSITE" id="PS51898"/>
    </source>
</evidence>
<reference evidence="17" key="1">
    <citation type="journal article" date="2021" name="Proc. Natl. Acad. Sci. U.S.A.">
        <title>A Catalog of Tens of Thousands of Viruses from Human Metagenomes Reveals Hidden Associations with Chronic Diseases.</title>
        <authorList>
            <person name="Tisza M.J."/>
            <person name="Buck C.B."/>
        </authorList>
    </citation>
    <scope>NUCLEOTIDE SEQUENCE</scope>
    <source>
        <strain evidence="17">CtK9J6</strain>
    </source>
</reference>
<evidence type="ECO:0000256" key="11">
    <source>
        <dbReference type="ARBA" id="ARBA00023172"/>
    </source>
</evidence>
<evidence type="ECO:0000256" key="4">
    <source>
        <dbReference type="ARBA" id="ARBA00022490"/>
    </source>
</evidence>
<feature type="domain" description="Tyr recombinase" evidence="15">
    <location>
        <begin position="223"/>
        <end position="398"/>
    </location>
</feature>
<dbReference type="InterPro" id="IPR002104">
    <property type="entry name" value="Integrase_catalytic"/>
</dbReference>
<comment type="subcellular location">
    <subcellularLocation>
        <location evidence="1">Cytoplasm</location>
    </subcellularLocation>
</comment>
<evidence type="ECO:0000256" key="8">
    <source>
        <dbReference type="ARBA" id="ARBA00022829"/>
    </source>
</evidence>
<evidence type="ECO:0000256" key="12">
    <source>
        <dbReference type="ARBA" id="ARBA00023195"/>
    </source>
</evidence>
<keyword evidence="12" id="KW-1160">Virus entry into host cell</keyword>
<keyword evidence="8" id="KW-0159">Chromosome partition</keyword>
<keyword evidence="4" id="KW-0963">Cytoplasm</keyword>
<keyword evidence="7" id="KW-0378">Hydrolase</keyword>
<keyword evidence="12" id="KW-1179">Viral genome integration</keyword>
<evidence type="ECO:0000256" key="7">
    <source>
        <dbReference type="ARBA" id="ARBA00022801"/>
    </source>
</evidence>
<dbReference type="InterPro" id="IPR013762">
    <property type="entry name" value="Integrase-like_cat_sf"/>
</dbReference>
<dbReference type="GO" id="GO:0051301">
    <property type="term" value="P:cell division"/>
    <property type="evidence" value="ECO:0007669"/>
    <property type="project" value="UniProtKB-KW"/>
</dbReference>
<dbReference type="SUPFAM" id="SSF56349">
    <property type="entry name" value="DNA breaking-rejoining enzymes"/>
    <property type="match status" value="1"/>
</dbReference>
<dbReference type="GO" id="GO:0006310">
    <property type="term" value="P:DNA recombination"/>
    <property type="evidence" value="ECO:0007669"/>
    <property type="project" value="UniProtKB-KW"/>
</dbReference>
<comment type="similarity">
    <text evidence="2">Belongs to the 'phage' integrase family.</text>
</comment>
<dbReference type="PROSITE" id="PS51900">
    <property type="entry name" value="CB"/>
    <property type="match status" value="1"/>
</dbReference>
<evidence type="ECO:0000259" key="16">
    <source>
        <dbReference type="PROSITE" id="PS51900"/>
    </source>
</evidence>
<evidence type="ECO:0000256" key="3">
    <source>
        <dbReference type="ARBA" id="ARBA00016082"/>
    </source>
</evidence>
<dbReference type="GO" id="GO:0044826">
    <property type="term" value="P:viral genome integration into host DNA"/>
    <property type="evidence" value="ECO:0007669"/>
    <property type="project" value="UniProtKB-KW"/>
</dbReference>
<dbReference type="PANTHER" id="PTHR30349:SF77">
    <property type="entry name" value="TYROSINE RECOMBINASE XERC"/>
    <property type="match status" value="1"/>
</dbReference>
<dbReference type="GO" id="GO:0015074">
    <property type="term" value="P:DNA integration"/>
    <property type="evidence" value="ECO:0007669"/>
    <property type="project" value="UniProtKB-KW"/>
</dbReference>
<name>A0A8S5Q8H7_9CAUD</name>
<dbReference type="PROSITE" id="PS51898">
    <property type="entry name" value="TYR_RECOMBINASE"/>
    <property type="match status" value="1"/>
</dbReference>
<evidence type="ECO:0000256" key="9">
    <source>
        <dbReference type="ARBA" id="ARBA00022908"/>
    </source>
</evidence>
<dbReference type="GO" id="GO:0007059">
    <property type="term" value="P:chromosome segregation"/>
    <property type="evidence" value="ECO:0007669"/>
    <property type="project" value="UniProtKB-KW"/>
</dbReference>
<keyword evidence="9" id="KW-0229">DNA integration</keyword>
<keyword evidence="10 14" id="KW-0238">DNA-binding</keyword>
<sequence length="402" mass="46138">MHAKKIATVAHHLKEYPYNIVSVVEKIFLNEKVLIFVAIAGQLAYIKREKNMQYCNKSKTESKEGVSMDDKTEFVRMATTQCLKYMSVNEANKVEQILSVLLTKYSLKKETYALSTETVTPNQKLVNTFLAIKKISGLTDKSLKAYNNEIQMMLKAINKPIADIKVNDIRAYLAFEQLNKNVSNSYLDTKLRYLKSFFKTLRIEGYIPNDPAEKITKIKAEKVIRKPFTPIETEKIRDAAGKDLRLKAIIEFLLSTGCRVTEVENANRSDIKDDKLIITGKGNKQRYVYLNAQAKLALEKYENTRSDTNNALFVSKVKIKGEYKRLEKGQIENIIRELGKDIGIENCHPHRFRRTMATDALRAGMPIEQVSLMLGHEELTTTQIYARSDESDVYQAHQKYVR</sequence>
<evidence type="ECO:0000313" key="17">
    <source>
        <dbReference type="EMBL" id="DAE15234.1"/>
    </source>
</evidence>
<dbReference type="InterPro" id="IPR011010">
    <property type="entry name" value="DNA_brk_join_enz"/>
</dbReference>
<accession>A0A8S5Q8H7</accession>
<evidence type="ECO:0000256" key="2">
    <source>
        <dbReference type="ARBA" id="ARBA00008857"/>
    </source>
</evidence>
<dbReference type="InterPro" id="IPR050090">
    <property type="entry name" value="Tyrosine_recombinase_XerCD"/>
</dbReference>
<dbReference type="Gene3D" id="1.10.150.130">
    <property type="match status" value="1"/>
</dbReference>
<dbReference type="GO" id="GO:0075713">
    <property type="term" value="P:establishment of integrated proviral latency"/>
    <property type="evidence" value="ECO:0007669"/>
    <property type="project" value="UniProtKB-KW"/>
</dbReference>
<dbReference type="PANTHER" id="PTHR30349">
    <property type="entry name" value="PHAGE INTEGRASE-RELATED"/>
    <property type="match status" value="1"/>
</dbReference>
<keyword evidence="13" id="KW-0131">Cell cycle</keyword>
<feature type="domain" description="Core-binding (CB)" evidence="16">
    <location>
        <begin position="120"/>
        <end position="202"/>
    </location>
</feature>
<dbReference type="InterPro" id="IPR010998">
    <property type="entry name" value="Integrase_recombinase_N"/>
</dbReference>
<evidence type="ECO:0000256" key="10">
    <source>
        <dbReference type="ARBA" id="ARBA00023125"/>
    </source>
</evidence>
<keyword evidence="11" id="KW-0233">DNA recombination</keyword>
<protein>
    <recommendedName>
        <fullName evidence="3">Integrase</fullName>
    </recommendedName>
</protein>
<dbReference type="InterPro" id="IPR044068">
    <property type="entry name" value="CB"/>
</dbReference>
<evidence type="ECO:0000256" key="6">
    <source>
        <dbReference type="ARBA" id="ARBA00022679"/>
    </source>
</evidence>
<evidence type="ECO:0000256" key="13">
    <source>
        <dbReference type="ARBA" id="ARBA00023306"/>
    </source>
</evidence>
<dbReference type="Pfam" id="PF00589">
    <property type="entry name" value="Phage_integrase"/>
    <property type="match status" value="1"/>
</dbReference>
<dbReference type="GO" id="GO:0016740">
    <property type="term" value="F:transferase activity"/>
    <property type="evidence" value="ECO:0007669"/>
    <property type="project" value="UniProtKB-KW"/>
</dbReference>
<dbReference type="InterPro" id="IPR004107">
    <property type="entry name" value="Integrase_SAM-like_N"/>
</dbReference>
<proteinExistence type="inferred from homology"/>
<evidence type="ECO:0000256" key="1">
    <source>
        <dbReference type="ARBA" id="ARBA00004496"/>
    </source>
</evidence>
<evidence type="ECO:0000256" key="14">
    <source>
        <dbReference type="PROSITE-ProRule" id="PRU01248"/>
    </source>
</evidence>
<dbReference type="Pfam" id="PF13495">
    <property type="entry name" value="Phage_int_SAM_4"/>
    <property type="match status" value="1"/>
</dbReference>
<evidence type="ECO:0000256" key="5">
    <source>
        <dbReference type="ARBA" id="ARBA00022618"/>
    </source>
</evidence>
<keyword evidence="6" id="KW-0808">Transferase</keyword>
<dbReference type="EMBL" id="BK015600">
    <property type="protein sequence ID" value="DAE15234.1"/>
    <property type="molecule type" value="Genomic_DNA"/>
</dbReference>